<evidence type="ECO:0000313" key="4">
    <source>
        <dbReference type="Proteomes" id="UP000245771"/>
    </source>
</evidence>
<dbReference type="STRING" id="1280837.A0A316VGC5"/>
<evidence type="ECO:0000256" key="2">
    <source>
        <dbReference type="SAM" id="SignalP"/>
    </source>
</evidence>
<feature type="region of interest" description="Disordered" evidence="1">
    <location>
        <begin position="972"/>
        <end position="993"/>
    </location>
</feature>
<feature type="region of interest" description="Disordered" evidence="1">
    <location>
        <begin position="799"/>
        <end position="893"/>
    </location>
</feature>
<dbReference type="InParanoid" id="A0A316VGC5"/>
<feature type="chain" id="PRO_5016373436" description="Trichohyalin" evidence="2">
    <location>
        <begin position="22"/>
        <end position="993"/>
    </location>
</feature>
<name>A0A316VGC5_9BASI</name>
<keyword evidence="2" id="KW-0732">Signal</keyword>
<dbReference type="RefSeq" id="XP_025356989.1">
    <property type="nucleotide sequence ID" value="XM_025500632.1"/>
</dbReference>
<feature type="region of interest" description="Disordered" evidence="1">
    <location>
        <begin position="524"/>
        <end position="571"/>
    </location>
</feature>
<feature type="region of interest" description="Disordered" evidence="1">
    <location>
        <begin position="687"/>
        <end position="720"/>
    </location>
</feature>
<protein>
    <recommendedName>
        <fullName evidence="5">Trichohyalin</fullName>
    </recommendedName>
</protein>
<evidence type="ECO:0000256" key="1">
    <source>
        <dbReference type="SAM" id="MobiDB-lite"/>
    </source>
</evidence>
<evidence type="ECO:0008006" key="5">
    <source>
        <dbReference type="Google" id="ProtNLM"/>
    </source>
</evidence>
<dbReference type="Proteomes" id="UP000245771">
    <property type="component" value="Unassembled WGS sequence"/>
</dbReference>
<accession>A0A316VGC5</accession>
<keyword evidence="4" id="KW-1185">Reference proteome</keyword>
<feature type="compositionally biased region" description="Basic and acidic residues" evidence="1">
    <location>
        <begin position="806"/>
        <end position="841"/>
    </location>
</feature>
<feature type="region of interest" description="Disordered" evidence="1">
    <location>
        <begin position="135"/>
        <end position="155"/>
    </location>
</feature>
<dbReference type="GeneID" id="37022413"/>
<feature type="region of interest" description="Disordered" evidence="1">
    <location>
        <begin position="23"/>
        <end position="43"/>
    </location>
</feature>
<organism evidence="3 4">
    <name type="scientific">Meira miltonrushii</name>
    <dbReference type="NCBI Taxonomy" id="1280837"/>
    <lineage>
        <taxon>Eukaryota</taxon>
        <taxon>Fungi</taxon>
        <taxon>Dikarya</taxon>
        <taxon>Basidiomycota</taxon>
        <taxon>Ustilaginomycotina</taxon>
        <taxon>Exobasidiomycetes</taxon>
        <taxon>Exobasidiales</taxon>
        <taxon>Brachybasidiaceae</taxon>
        <taxon>Meira</taxon>
    </lineage>
</organism>
<feature type="compositionally biased region" description="Basic and acidic residues" evidence="1">
    <location>
        <begin position="983"/>
        <end position="993"/>
    </location>
</feature>
<proteinExistence type="predicted"/>
<evidence type="ECO:0000313" key="3">
    <source>
        <dbReference type="EMBL" id="PWN36687.1"/>
    </source>
</evidence>
<feature type="region of interest" description="Disordered" evidence="1">
    <location>
        <begin position="63"/>
        <end position="98"/>
    </location>
</feature>
<reference evidence="3 4" key="1">
    <citation type="journal article" date="2018" name="Mol. Biol. Evol.">
        <title>Broad Genomic Sampling Reveals a Smut Pathogenic Ancestry of the Fungal Clade Ustilaginomycotina.</title>
        <authorList>
            <person name="Kijpornyongpan T."/>
            <person name="Mondo S.J."/>
            <person name="Barry K."/>
            <person name="Sandor L."/>
            <person name="Lee J."/>
            <person name="Lipzen A."/>
            <person name="Pangilinan J."/>
            <person name="LaButti K."/>
            <person name="Hainaut M."/>
            <person name="Henrissat B."/>
            <person name="Grigoriev I.V."/>
            <person name="Spatafora J.W."/>
            <person name="Aime M.C."/>
        </authorList>
    </citation>
    <scope>NUCLEOTIDE SEQUENCE [LARGE SCALE GENOMIC DNA]</scope>
    <source>
        <strain evidence="3 4">MCA 3882</strain>
    </source>
</reference>
<feature type="compositionally biased region" description="Basic residues" evidence="1">
    <location>
        <begin position="524"/>
        <end position="537"/>
    </location>
</feature>
<sequence length="993" mass="116736">MNIRSISIALILILSLKTCSGAKGGSASGSQSPPESPQNLEIDWSGFGNLVDIDKDPEWNAYHRQTSESGKESEQHHQVSSSKAVDDDGFHTNAKTKRGQQEARRLWLLKKNDPEKYSRLRRNIYARYRRREKEKSHLLSPEVAQQRYEQGKKSRAKYRVNYKQKTGFTRPESVELNRIREREKNKEATPEELAKLEEIYNDNDPAFPVTCLLCIPISESTNDLRGSNHPARGLDIDLNQPALETGEEVDGYNHPATLSPAADPGASENAAAAAVREKKKILQQRYREKLSLDPLRKAKFLAKQRKQQTKYRERIKATQTDQQKQARAKQISLSYFRRKNTLYSGFSSHAQRERHRIKKSEKEGKANLDDLEFIEKLREGDRNRKRKQAWKEKSRSVSNINYDMATEPPGTALTKSQRYLVKLKKDPIRYEEHLVKKRATVKEWKKKLSEANLSPEEALILKAKKAVTRSKTYYKQKQKYGGAGLKHRFELERLREKVNAGLGNEEDVKKLDEADRIRKEKKSIRNRRNYLNRKAKGKGTETKRAGLSIDLNQPAPEESEEEHTTRKTPANRKRVLRDYYDKRNANSARKEAHLERRRKRERIWRANRFNNKTEAEKQAIITRTQKRKTAAYFKRKQLFDGMSSKKEMKRHRILTLQKEGKEVPQDDLEFLHSLRDFDRIRARKLRSTRSSKKVQDAPKSMDSPWENVQVPQPRKTKKSGKFLTEEEIAQRAIRKRDQKRLSRKRYRQKLKMDPVRRAILYPKKNKANREYMARRFETLTDEEKVAYREHINSLHKKAAAKRKHNREGFNTHQNQERHNETQMREKVQPSKKGLERLEDVKRKRRAKYSKQAQPQRLEIDLNQPATEWDDGDAQKKHTKPYNKNAASRTPEMQKVYKQRWRAKIQEDPERLKGLKERSKASHKKWKNNLSEEKKAAHRARGRVNTRKSRLRNKEIRYGGFSSSREFQRFEIVNKQDAGTATTKDLDRLEHLEQ</sequence>
<feature type="compositionally biased region" description="Basic and acidic residues" evidence="1">
    <location>
        <begin position="65"/>
        <end position="77"/>
    </location>
</feature>
<gene>
    <name evidence="3" type="ORF">FA14DRAFT_175995</name>
</gene>
<feature type="region of interest" description="Disordered" evidence="1">
    <location>
        <begin position="912"/>
        <end position="949"/>
    </location>
</feature>
<feature type="signal peptide" evidence="2">
    <location>
        <begin position="1"/>
        <end position="21"/>
    </location>
</feature>
<dbReference type="AlphaFoldDB" id="A0A316VGC5"/>
<dbReference type="EMBL" id="KZ819602">
    <property type="protein sequence ID" value="PWN36687.1"/>
    <property type="molecule type" value="Genomic_DNA"/>
</dbReference>
<feature type="compositionally biased region" description="Basic residues" evidence="1">
    <location>
        <begin position="935"/>
        <end position="949"/>
    </location>
</feature>